<evidence type="ECO:0000256" key="1">
    <source>
        <dbReference type="SAM" id="Phobius"/>
    </source>
</evidence>
<accession>A0A8J7PFM4</accession>
<reference evidence="2" key="1">
    <citation type="submission" date="2021-02" db="EMBL/GenBank/DDBJ databases">
        <title>Genome-Resolved Metagenomics of a Microbial Community Performing Photosynthetic Biological Nutrient Removal.</title>
        <authorList>
            <person name="Mcdaniel E.A."/>
        </authorList>
    </citation>
    <scope>NUCLEOTIDE SEQUENCE</scope>
    <source>
        <strain evidence="2">UWPOB_OBS1</strain>
    </source>
</reference>
<feature type="transmembrane region" description="Helical" evidence="1">
    <location>
        <begin position="34"/>
        <end position="54"/>
    </location>
</feature>
<protein>
    <submittedName>
        <fullName evidence="2">Phage holin family protein</fullName>
    </submittedName>
</protein>
<feature type="transmembrane region" description="Helical" evidence="1">
    <location>
        <begin position="102"/>
        <end position="120"/>
    </location>
</feature>
<keyword evidence="1" id="KW-0472">Membrane</keyword>
<keyword evidence="1" id="KW-0812">Transmembrane</keyword>
<keyword evidence="1" id="KW-1133">Transmembrane helix</keyword>
<proteinExistence type="predicted"/>
<dbReference type="Proteomes" id="UP000664277">
    <property type="component" value="Unassembled WGS sequence"/>
</dbReference>
<organism evidence="2 3">
    <name type="scientific">Candidatus Obscuribacter phosphatis</name>
    <dbReference type="NCBI Taxonomy" id="1906157"/>
    <lineage>
        <taxon>Bacteria</taxon>
        <taxon>Bacillati</taxon>
        <taxon>Candidatus Melainabacteria</taxon>
        <taxon>Candidatus Obscuribacterales</taxon>
        <taxon>Candidatus Obscuribacteraceae</taxon>
        <taxon>Candidatus Obscuribacter</taxon>
    </lineage>
</organism>
<dbReference type="AlphaFoldDB" id="A0A8J7PFM4"/>
<comment type="caution">
    <text evidence="2">The sequence shown here is derived from an EMBL/GenBank/DDBJ whole genome shotgun (WGS) entry which is preliminary data.</text>
</comment>
<evidence type="ECO:0000313" key="2">
    <source>
        <dbReference type="EMBL" id="MBN8659100.1"/>
    </source>
</evidence>
<gene>
    <name evidence="2" type="ORF">J0M35_01970</name>
</gene>
<dbReference type="EMBL" id="JAFLCK010000002">
    <property type="protein sequence ID" value="MBN8659100.1"/>
    <property type="molecule type" value="Genomic_DNA"/>
</dbReference>
<name>A0A8J7PFM4_9BACT</name>
<sequence>MVRSIIRLLLTASAFYFLLPMLPGVEFHGNFMHALAAGILFAFFGWLVEFLAIAISAMLTIGTWGMALLILVPAWLFGFWLLPAVTLKVLAGVMPATLSITGWLPAIGGGLIMMIIGVATSGDTHKKMRRDIKIIRQS</sequence>
<feature type="transmembrane region" description="Helical" evidence="1">
    <location>
        <begin position="61"/>
        <end position="82"/>
    </location>
</feature>
<evidence type="ECO:0000313" key="3">
    <source>
        <dbReference type="Proteomes" id="UP000664277"/>
    </source>
</evidence>